<dbReference type="SUPFAM" id="SSF51126">
    <property type="entry name" value="Pectin lyase-like"/>
    <property type="match status" value="1"/>
</dbReference>
<feature type="non-terminal residue" evidence="1">
    <location>
        <position position="1"/>
    </location>
</feature>
<dbReference type="InterPro" id="IPR011050">
    <property type="entry name" value="Pectin_lyase_fold/virulence"/>
</dbReference>
<sequence>KNDAQVSTFENISLANLNLENGSVEVNDSSGNLSIAGGSIGANGQLKVGGQSTLNLAGDLTVAGKLNLHPHSNFNLAGNTLNAAGARLEIGGERSFDTITTNENTTLQVNSYLNLSRTDSGTSTIGNLELIMLDGDSGSNSLEIENMNLVVGGTATLDGKQITINSGNLSFQGTPSFASSSLTVSNGEMILQSGGSFSDTSLNFTSSIFKPSGAVSLTGSSAFNLNDTSSIQLQGATTLSQSGTVLWPSIDLNGTELTLNVTEMYCCLHQTGGLTIRAGEKITTGASIFNVDNPLTIESGGTLTSGSGNVKISGDLTLDGDLVQGGGTLELKGNGSVTGKLDMSGATLALGSEYGLNITGTLAANSSSVWSGLVGTIDLSTGKLESSGGEIDLNKFTTSADTT</sequence>
<dbReference type="AlphaFoldDB" id="A0A382LA58"/>
<accession>A0A382LA58</accession>
<name>A0A382LA58_9ZZZZ</name>
<organism evidence="1">
    <name type="scientific">marine metagenome</name>
    <dbReference type="NCBI Taxonomy" id="408172"/>
    <lineage>
        <taxon>unclassified sequences</taxon>
        <taxon>metagenomes</taxon>
        <taxon>ecological metagenomes</taxon>
    </lineage>
</organism>
<proteinExistence type="predicted"/>
<evidence type="ECO:0000313" key="1">
    <source>
        <dbReference type="EMBL" id="SVC33774.1"/>
    </source>
</evidence>
<gene>
    <name evidence="1" type="ORF">METZ01_LOCUS286628</name>
</gene>
<dbReference type="EMBL" id="UINC01085854">
    <property type="protein sequence ID" value="SVC33774.1"/>
    <property type="molecule type" value="Genomic_DNA"/>
</dbReference>
<feature type="non-terminal residue" evidence="1">
    <location>
        <position position="403"/>
    </location>
</feature>
<reference evidence="1" key="1">
    <citation type="submission" date="2018-05" db="EMBL/GenBank/DDBJ databases">
        <authorList>
            <person name="Lanie J.A."/>
            <person name="Ng W.-L."/>
            <person name="Kazmierczak K.M."/>
            <person name="Andrzejewski T.M."/>
            <person name="Davidsen T.M."/>
            <person name="Wayne K.J."/>
            <person name="Tettelin H."/>
            <person name="Glass J.I."/>
            <person name="Rusch D."/>
            <person name="Podicherti R."/>
            <person name="Tsui H.-C.T."/>
            <person name="Winkler M.E."/>
        </authorList>
    </citation>
    <scope>NUCLEOTIDE SEQUENCE</scope>
</reference>
<protein>
    <submittedName>
        <fullName evidence="1">Uncharacterized protein</fullName>
    </submittedName>
</protein>